<keyword evidence="2" id="KW-1185">Reference proteome</keyword>
<reference evidence="1 2" key="1">
    <citation type="journal article" date="2022" name="bioRxiv">
        <title>The genome of the oomycete Peronosclerospora sorghi, a cosmopolitan pathogen of maize and sorghum, is inflated with dispersed pseudogenes.</title>
        <authorList>
            <person name="Fletcher K."/>
            <person name="Martin F."/>
            <person name="Isakeit T."/>
            <person name="Cavanaugh K."/>
            <person name="Magill C."/>
            <person name="Michelmore R."/>
        </authorList>
    </citation>
    <scope>NUCLEOTIDE SEQUENCE [LARGE SCALE GENOMIC DNA]</scope>
    <source>
        <strain evidence="1">P6</strain>
    </source>
</reference>
<accession>A0ACC0WUH6</accession>
<sequence length="190" mass="20760">MVKKVMQAQKVVVPMVYIAILSNLVHGLVGVYLTFFTSWGFRGAAIARVVSALVLPLCLLPYSLHHPPTWWPGWQVHEAKQRVRIFLRFGLPGAAMLLLECDGLSVHSFLVNVSTLAFNCFLGIGVAANVLVGNYLGRHQPQHAKVAAGLGMLLSNVTAILPCFFKAENEEAGEFLGRSCESCCRLSMCC</sequence>
<evidence type="ECO:0000313" key="1">
    <source>
        <dbReference type="EMBL" id="KAI9921896.1"/>
    </source>
</evidence>
<dbReference type="EMBL" id="CM047580">
    <property type="protein sequence ID" value="KAI9921896.1"/>
    <property type="molecule type" value="Genomic_DNA"/>
</dbReference>
<name>A0ACC0WUH6_9STRA</name>
<proteinExistence type="predicted"/>
<comment type="caution">
    <text evidence="1">The sequence shown here is derived from an EMBL/GenBank/DDBJ whole genome shotgun (WGS) entry which is preliminary data.</text>
</comment>
<organism evidence="1 2">
    <name type="scientific">Peronosclerospora sorghi</name>
    <dbReference type="NCBI Taxonomy" id="230839"/>
    <lineage>
        <taxon>Eukaryota</taxon>
        <taxon>Sar</taxon>
        <taxon>Stramenopiles</taxon>
        <taxon>Oomycota</taxon>
        <taxon>Peronosporomycetes</taxon>
        <taxon>Peronosporales</taxon>
        <taxon>Peronosporaceae</taxon>
        <taxon>Peronosclerospora</taxon>
    </lineage>
</organism>
<dbReference type="Proteomes" id="UP001163321">
    <property type="component" value="Chromosome 1"/>
</dbReference>
<evidence type="ECO:0000313" key="2">
    <source>
        <dbReference type="Proteomes" id="UP001163321"/>
    </source>
</evidence>
<protein>
    <submittedName>
        <fullName evidence="1">Uncharacterized protein</fullName>
    </submittedName>
</protein>
<gene>
    <name evidence="1" type="ORF">PsorP6_000074</name>
</gene>